<feature type="region of interest" description="Disordered" evidence="1">
    <location>
        <begin position="415"/>
        <end position="435"/>
    </location>
</feature>
<evidence type="ECO:0000313" key="3">
    <source>
        <dbReference type="Proteomes" id="UP000308652"/>
    </source>
</evidence>
<proteinExistence type="predicted"/>
<reference evidence="2 3" key="1">
    <citation type="journal article" date="2019" name="Nat. Ecol. Evol.">
        <title>Megaphylogeny resolves global patterns of mushroom evolution.</title>
        <authorList>
            <person name="Varga T."/>
            <person name="Krizsan K."/>
            <person name="Foldi C."/>
            <person name="Dima B."/>
            <person name="Sanchez-Garcia M."/>
            <person name="Sanchez-Ramirez S."/>
            <person name="Szollosi G.J."/>
            <person name="Szarkandi J.G."/>
            <person name="Papp V."/>
            <person name="Albert L."/>
            <person name="Andreopoulos W."/>
            <person name="Angelini C."/>
            <person name="Antonin V."/>
            <person name="Barry K.W."/>
            <person name="Bougher N.L."/>
            <person name="Buchanan P."/>
            <person name="Buyck B."/>
            <person name="Bense V."/>
            <person name="Catcheside P."/>
            <person name="Chovatia M."/>
            <person name="Cooper J."/>
            <person name="Damon W."/>
            <person name="Desjardin D."/>
            <person name="Finy P."/>
            <person name="Geml J."/>
            <person name="Haridas S."/>
            <person name="Hughes K."/>
            <person name="Justo A."/>
            <person name="Karasinski D."/>
            <person name="Kautmanova I."/>
            <person name="Kiss B."/>
            <person name="Kocsube S."/>
            <person name="Kotiranta H."/>
            <person name="LaButti K.M."/>
            <person name="Lechner B.E."/>
            <person name="Liimatainen K."/>
            <person name="Lipzen A."/>
            <person name="Lukacs Z."/>
            <person name="Mihaltcheva S."/>
            <person name="Morgado L.N."/>
            <person name="Niskanen T."/>
            <person name="Noordeloos M.E."/>
            <person name="Ohm R.A."/>
            <person name="Ortiz-Santana B."/>
            <person name="Ovrebo C."/>
            <person name="Racz N."/>
            <person name="Riley R."/>
            <person name="Savchenko A."/>
            <person name="Shiryaev A."/>
            <person name="Soop K."/>
            <person name="Spirin V."/>
            <person name="Szebenyi C."/>
            <person name="Tomsovsky M."/>
            <person name="Tulloss R.E."/>
            <person name="Uehling J."/>
            <person name="Grigoriev I.V."/>
            <person name="Vagvolgyi C."/>
            <person name="Papp T."/>
            <person name="Martin F.M."/>
            <person name="Miettinen O."/>
            <person name="Hibbett D.S."/>
            <person name="Nagy L.G."/>
        </authorList>
    </citation>
    <scope>NUCLEOTIDE SEQUENCE [LARGE SCALE GENOMIC DNA]</scope>
    <source>
        <strain evidence="2 3">CBS 166.37</strain>
    </source>
</reference>
<gene>
    <name evidence="2" type="ORF">BDQ12DRAFT_687588</name>
</gene>
<name>A0A5C3LV36_9AGAR</name>
<dbReference type="OrthoDB" id="10645032at2759"/>
<dbReference type="AlphaFoldDB" id="A0A5C3LV36"/>
<evidence type="ECO:0000256" key="1">
    <source>
        <dbReference type="SAM" id="MobiDB-lite"/>
    </source>
</evidence>
<dbReference type="EMBL" id="ML213618">
    <property type="protein sequence ID" value="TFK35808.1"/>
    <property type="molecule type" value="Genomic_DNA"/>
</dbReference>
<dbReference type="Proteomes" id="UP000308652">
    <property type="component" value="Unassembled WGS sequence"/>
</dbReference>
<evidence type="ECO:0000313" key="2">
    <source>
        <dbReference type="EMBL" id="TFK35808.1"/>
    </source>
</evidence>
<organism evidence="2 3">
    <name type="scientific">Crucibulum laeve</name>
    <dbReference type="NCBI Taxonomy" id="68775"/>
    <lineage>
        <taxon>Eukaryota</taxon>
        <taxon>Fungi</taxon>
        <taxon>Dikarya</taxon>
        <taxon>Basidiomycota</taxon>
        <taxon>Agaricomycotina</taxon>
        <taxon>Agaricomycetes</taxon>
        <taxon>Agaricomycetidae</taxon>
        <taxon>Agaricales</taxon>
        <taxon>Agaricineae</taxon>
        <taxon>Nidulariaceae</taxon>
        <taxon>Crucibulum</taxon>
    </lineage>
</organism>
<sequence>MDNQTKGIIRSNVPQSLSLSVPLAAHNARLLYSVYNGYNKASAARSSYASPPVTIESASRWTLDAFTARTPNFPALSAVSAYSQASWNHDAPIESEIRTDPRRFAIALSPGARLLWDADTVNTPVSASAIAPFTAEVQDSPLSDKQRSAASEHYLGITIDHDEALRRVLDHGWTVEMDMEFDRVDAKRREEKRKKRVYSIVQKRASKAKVFGKVLSRFSMQPKAVRVPSTPHPYFRRAAAPSPPPVPLISASTPPALRLPEFAMSPLKVAFAFTSPSPTKAPSPQPQLPNPHIDHFDQEEYDRFQAMERLKKLVLTPLRASFPEEPVEDPSLRDHALERLRKLRFTAPGLRVPGTGHKRNHSSPSLASTMQSDWDFHDSPLQMLQVPAPMPAVLARPSVDELLRNRSRRSIVRLRPEPLDLSPPVVSPPRVGQAF</sequence>
<protein>
    <submittedName>
        <fullName evidence="2">Uncharacterized protein</fullName>
    </submittedName>
</protein>
<accession>A0A5C3LV36</accession>
<keyword evidence="3" id="KW-1185">Reference proteome</keyword>
<feature type="region of interest" description="Disordered" evidence="1">
    <location>
        <begin position="349"/>
        <end position="369"/>
    </location>
</feature>